<dbReference type="SUPFAM" id="SSF55874">
    <property type="entry name" value="ATPase domain of HSP90 chaperone/DNA topoisomerase II/histidine kinase"/>
    <property type="match status" value="1"/>
</dbReference>
<protein>
    <submittedName>
        <fullName evidence="3">ATP-binding protein</fullName>
    </submittedName>
</protein>
<dbReference type="EMBL" id="RPEM01000002">
    <property type="protein sequence ID" value="TGD44673.1"/>
    <property type="molecule type" value="Genomic_DNA"/>
</dbReference>
<dbReference type="PANTHER" id="PTHR35526:SF3">
    <property type="entry name" value="ANTI-SIGMA-F FACTOR RSBW"/>
    <property type="match status" value="1"/>
</dbReference>
<dbReference type="PANTHER" id="PTHR35526">
    <property type="entry name" value="ANTI-SIGMA-F FACTOR RSBW-RELATED"/>
    <property type="match status" value="1"/>
</dbReference>
<keyword evidence="3" id="KW-0547">Nucleotide-binding</keyword>
<dbReference type="Gene3D" id="3.30.565.10">
    <property type="entry name" value="Histidine kinase-like ATPase, C-terminal domain"/>
    <property type="match status" value="1"/>
</dbReference>
<dbReference type="GO" id="GO:0005524">
    <property type="term" value="F:ATP binding"/>
    <property type="evidence" value="ECO:0007669"/>
    <property type="project" value="UniProtKB-KW"/>
</dbReference>
<evidence type="ECO:0000313" key="4">
    <source>
        <dbReference type="Proteomes" id="UP000297741"/>
    </source>
</evidence>
<organism evidence="3 4">
    <name type="scientific">Pseudotabrizicola sediminis</name>
    <dbReference type="NCBI Taxonomy" id="2486418"/>
    <lineage>
        <taxon>Bacteria</taxon>
        <taxon>Pseudomonadati</taxon>
        <taxon>Pseudomonadota</taxon>
        <taxon>Alphaproteobacteria</taxon>
        <taxon>Rhodobacterales</taxon>
        <taxon>Paracoccaceae</taxon>
        <taxon>Pseudotabrizicola</taxon>
    </lineage>
</organism>
<dbReference type="CDD" id="cd16936">
    <property type="entry name" value="HATPase_RsbW-like"/>
    <property type="match status" value="1"/>
</dbReference>
<keyword evidence="3" id="KW-0067">ATP-binding</keyword>
<reference evidence="3 4" key="1">
    <citation type="submission" date="2018-11" db="EMBL/GenBank/DDBJ databases">
        <title>Tabrizicola sp. isolated from sediment of alpine lake.</title>
        <authorList>
            <person name="Liu Z."/>
        </authorList>
    </citation>
    <scope>NUCLEOTIDE SEQUENCE [LARGE SCALE GENOMIC DNA]</scope>
    <source>
        <strain evidence="3 4">DRYC-M-16</strain>
    </source>
</reference>
<name>A0ABY2KPP3_9RHOB</name>
<dbReference type="InterPro" id="IPR003594">
    <property type="entry name" value="HATPase_dom"/>
</dbReference>
<keyword evidence="1" id="KW-0418">Kinase</keyword>
<evidence type="ECO:0000256" key="1">
    <source>
        <dbReference type="ARBA" id="ARBA00022527"/>
    </source>
</evidence>
<gene>
    <name evidence="3" type="ORF">EEB11_03615</name>
</gene>
<evidence type="ECO:0000259" key="2">
    <source>
        <dbReference type="Pfam" id="PF13581"/>
    </source>
</evidence>
<dbReference type="InterPro" id="IPR036890">
    <property type="entry name" value="HATPase_C_sf"/>
</dbReference>
<comment type="caution">
    <text evidence="3">The sequence shown here is derived from an EMBL/GenBank/DDBJ whole genome shotgun (WGS) entry which is preliminary data.</text>
</comment>
<keyword evidence="4" id="KW-1185">Reference proteome</keyword>
<dbReference type="Pfam" id="PF13581">
    <property type="entry name" value="HATPase_c_2"/>
    <property type="match status" value="1"/>
</dbReference>
<keyword evidence="1" id="KW-0808">Transferase</keyword>
<accession>A0ABY2KPP3</accession>
<proteinExistence type="predicted"/>
<keyword evidence="1" id="KW-0723">Serine/threonine-protein kinase</keyword>
<feature type="domain" description="Histidine kinase/HSP90-like ATPase" evidence="2">
    <location>
        <begin position="24"/>
        <end position="150"/>
    </location>
</feature>
<evidence type="ECO:0000313" key="3">
    <source>
        <dbReference type="EMBL" id="TGD44673.1"/>
    </source>
</evidence>
<sequence>MSRVLRATFVMSCDAGARLTRFVIAADPMSVRHALQAVFARLTAWRMSADARDSAQIVLAEALNNIVIHAYAQAPGEIEVTLDLSATELTCRIVDAGLPLPGCSVLPAWVAPSPGGCDLPEGGYGWHLIRTLSQDLSYRREGGRNFLTFKISS</sequence>
<dbReference type="Proteomes" id="UP000297741">
    <property type="component" value="Unassembled WGS sequence"/>
</dbReference>
<dbReference type="InterPro" id="IPR050267">
    <property type="entry name" value="Anti-sigma-factor_SerPK"/>
</dbReference>